<dbReference type="Gene3D" id="3.40.970.10">
    <property type="entry name" value="Ribonuclease H1, N-terminal domain"/>
    <property type="match status" value="1"/>
</dbReference>
<reference evidence="10 11" key="1">
    <citation type="journal article" date="2016" name="Sci. Rep.">
        <title>Draft genome sequencing and secretome analysis of fungal phytopathogen Ascochyta rabiei provides insight into the necrotrophic effector repertoire.</title>
        <authorList>
            <person name="Verma S."/>
            <person name="Gazara R.K."/>
            <person name="Nizam S."/>
            <person name="Parween S."/>
            <person name="Chattopadhyay D."/>
            <person name="Verma P.K."/>
        </authorList>
    </citation>
    <scope>NUCLEOTIDE SEQUENCE [LARGE SCALE GENOMIC DNA]</scope>
    <source>
        <strain evidence="10 11">ArDII</strain>
    </source>
</reference>
<keyword evidence="8" id="KW-0547">Nucleotide-binding</keyword>
<dbReference type="SUPFAM" id="SSF52540">
    <property type="entry name" value="P-loop containing nucleoside triphosphate hydrolases"/>
    <property type="match status" value="2"/>
</dbReference>
<gene>
    <name evidence="10" type="ORF">ST47_g8941</name>
</gene>
<evidence type="ECO:0000256" key="7">
    <source>
        <dbReference type="ARBA" id="ARBA00022842"/>
    </source>
</evidence>
<comment type="cofactor">
    <cofactor evidence="1 8">
        <name>Mg(2+)</name>
        <dbReference type="ChEBI" id="CHEBI:18420"/>
    </cofactor>
</comment>
<protein>
    <recommendedName>
        <fullName evidence="8">ATP-dependent DNA helicase</fullName>
        <ecNumber evidence="8">5.6.2.3</ecNumber>
    </recommendedName>
</protein>
<sequence>MDNEPPGSSQAFLKSFAQASGPPLGTQRAPFEILSSPEPEPKRRKTANEEGIKPAKSKSYDGSSRQETTKMLTESTDVGPKKIRFYAVAVGRNPGVYKDWSTVEALTRGFPGAKHKKFKTEQEALAYIDKYREHVEKLSGLIPSHQPGRVFELPSSTRSSGPRAHTASFSEYEPTSYETIPSEPLSLQQMRMLYPQMEQNLAEIDQNFVPLDDGPKLVPEQQQVVDLIVQGHNVFYTGSAGCGKSTILKAFVRQLEEKGKRVRIVAPTNLAALNVGGQTTWSFAGWTPDSMKLGIDKLMENSRGKESWKKFDETDVLVIDEISMIENLQFERLNMIMKASRGEKYSGGAFGGVQLVVTGDFYQLAPVKPFTHCMCGWELEKDNNNSPKEYKCENRDCREDVFYDIDMWAFRSHAWEKCNFKHVNLTQIHRQSDMMFKSILNRIRTDGKILKPHANVLLNHTSETEGAIMLFARRFDVDRVNSENIAKIQSAARIYKCVDDFYWPGNHRSDKTLEKNTYRLPDGSLSTLKEHRFDTQVQLKQDQRVVLQANLDPAVGLVNGAQGKIVEFKPYDEKDLPKVPVKKNEGGDLRGDHAAYREAQIKAFGDVNGHQPWPVVQFTNGVTRTIFADCTVNLLGNYEPYCKLSRTQIPLTAGYAITVHKSQGMTLDRVTVDLARAFEPSQIYVALSRARSLKGLTVTALPRFDLGGANAQVKEFMEKHVIKKKPEP</sequence>
<evidence type="ECO:0000256" key="4">
    <source>
        <dbReference type="ARBA" id="ARBA00022723"/>
    </source>
</evidence>
<dbReference type="GO" id="GO:0016887">
    <property type="term" value="F:ATP hydrolysis activity"/>
    <property type="evidence" value="ECO:0007669"/>
    <property type="project" value="RHEA"/>
</dbReference>
<keyword evidence="7" id="KW-0460">Magnesium</keyword>
<feature type="compositionally biased region" description="Polar residues" evidence="9">
    <location>
        <begin position="60"/>
        <end position="76"/>
    </location>
</feature>
<keyword evidence="8" id="KW-0233">DNA recombination</keyword>
<dbReference type="AlphaFoldDB" id="A0A162Y8S9"/>
<dbReference type="InterPro" id="IPR003593">
    <property type="entry name" value="AAA+_ATPase"/>
</dbReference>
<dbReference type="GO" id="GO:0006281">
    <property type="term" value="P:DNA repair"/>
    <property type="evidence" value="ECO:0007669"/>
    <property type="project" value="UniProtKB-KW"/>
</dbReference>
<keyword evidence="4" id="KW-0479">Metal-binding</keyword>
<dbReference type="CDD" id="cd18809">
    <property type="entry name" value="SF1_C_RecD"/>
    <property type="match status" value="1"/>
</dbReference>
<dbReference type="PANTHER" id="PTHR47642">
    <property type="entry name" value="ATP-DEPENDENT DNA HELICASE"/>
    <property type="match status" value="1"/>
</dbReference>
<evidence type="ECO:0000313" key="10">
    <source>
        <dbReference type="EMBL" id="KZM19880.1"/>
    </source>
</evidence>
<dbReference type="Gene3D" id="3.40.50.300">
    <property type="entry name" value="P-loop containing nucleotide triphosphate hydrolases"/>
    <property type="match status" value="2"/>
</dbReference>
<keyword evidence="8" id="KW-0227">DNA damage</keyword>
<dbReference type="SUPFAM" id="SSF55658">
    <property type="entry name" value="L9 N-domain-like"/>
    <property type="match status" value="1"/>
</dbReference>
<dbReference type="GO" id="GO:0000723">
    <property type="term" value="P:telomere maintenance"/>
    <property type="evidence" value="ECO:0007669"/>
    <property type="project" value="InterPro"/>
</dbReference>
<dbReference type="InterPro" id="IPR011320">
    <property type="entry name" value="RNase_H1_N"/>
</dbReference>
<dbReference type="GO" id="GO:0005524">
    <property type="term" value="F:ATP binding"/>
    <property type="evidence" value="ECO:0007669"/>
    <property type="project" value="UniProtKB-KW"/>
</dbReference>
<evidence type="ECO:0000256" key="5">
    <source>
        <dbReference type="ARBA" id="ARBA00022759"/>
    </source>
</evidence>
<comment type="similarity">
    <text evidence="8">Belongs to the helicase family.</text>
</comment>
<dbReference type="InterPro" id="IPR027417">
    <property type="entry name" value="P-loop_NTPase"/>
</dbReference>
<evidence type="ECO:0000256" key="1">
    <source>
        <dbReference type="ARBA" id="ARBA00001946"/>
    </source>
</evidence>
<dbReference type="PANTHER" id="PTHR47642:SF5">
    <property type="entry name" value="ATP-DEPENDENT DNA HELICASE"/>
    <property type="match status" value="1"/>
</dbReference>
<organism evidence="10 11">
    <name type="scientific">Didymella rabiei</name>
    <name type="common">Chickpea ascochyta blight fungus</name>
    <name type="synonym">Mycosphaerella rabiei</name>
    <dbReference type="NCBI Taxonomy" id="5454"/>
    <lineage>
        <taxon>Eukaryota</taxon>
        <taxon>Fungi</taxon>
        <taxon>Dikarya</taxon>
        <taxon>Ascomycota</taxon>
        <taxon>Pezizomycotina</taxon>
        <taxon>Dothideomycetes</taxon>
        <taxon>Pleosporomycetidae</taxon>
        <taxon>Pleosporales</taxon>
        <taxon>Pleosporineae</taxon>
        <taxon>Didymellaceae</taxon>
        <taxon>Ascochyta</taxon>
    </lineage>
</organism>
<comment type="caution">
    <text evidence="10">The sequence shown here is derived from an EMBL/GenBank/DDBJ whole genome shotgun (WGS) entry which is preliminary data.</text>
</comment>
<comment type="similarity">
    <text evidence="2">Belongs to the RNase H family.</text>
</comment>
<evidence type="ECO:0000256" key="9">
    <source>
        <dbReference type="SAM" id="MobiDB-lite"/>
    </source>
</evidence>
<dbReference type="InterPro" id="IPR009027">
    <property type="entry name" value="Ribosomal_bL9/RNase_H1_N"/>
</dbReference>
<evidence type="ECO:0000256" key="3">
    <source>
        <dbReference type="ARBA" id="ARBA00022722"/>
    </source>
</evidence>
<evidence type="ECO:0000256" key="2">
    <source>
        <dbReference type="ARBA" id="ARBA00005300"/>
    </source>
</evidence>
<keyword evidence="6 8" id="KW-0378">Hydrolase</keyword>
<dbReference type="GO" id="GO:0006310">
    <property type="term" value="P:DNA recombination"/>
    <property type="evidence" value="ECO:0007669"/>
    <property type="project" value="UniProtKB-KW"/>
</dbReference>
<dbReference type="GO" id="GO:0004523">
    <property type="term" value="F:RNA-DNA hybrid ribonuclease activity"/>
    <property type="evidence" value="ECO:0007669"/>
    <property type="project" value="UniProtKB-ARBA"/>
</dbReference>
<dbReference type="Pfam" id="PF01693">
    <property type="entry name" value="Cauli_VI"/>
    <property type="match status" value="1"/>
</dbReference>
<dbReference type="InterPro" id="IPR051055">
    <property type="entry name" value="PIF1_helicase"/>
</dbReference>
<keyword evidence="11" id="KW-1185">Reference proteome</keyword>
<dbReference type="InterPro" id="IPR010285">
    <property type="entry name" value="DNA_helicase_pif1-like_DEAD"/>
</dbReference>
<dbReference type="GO" id="GO:0046872">
    <property type="term" value="F:metal ion binding"/>
    <property type="evidence" value="ECO:0007669"/>
    <property type="project" value="UniProtKB-KW"/>
</dbReference>
<comment type="catalytic activity">
    <reaction evidence="8">
        <text>ATP + H2O = ADP + phosphate + H(+)</text>
        <dbReference type="Rhea" id="RHEA:13065"/>
        <dbReference type="ChEBI" id="CHEBI:15377"/>
        <dbReference type="ChEBI" id="CHEBI:15378"/>
        <dbReference type="ChEBI" id="CHEBI:30616"/>
        <dbReference type="ChEBI" id="CHEBI:43474"/>
        <dbReference type="ChEBI" id="CHEBI:456216"/>
        <dbReference type="EC" id="5.6.2.3"/>
    </reaction>
</comment>
<evidence type="ECO:0000256" key="6">
    <source>
        <dbReference type="ARBA" id="ARBA00022801"/>
    </source>
</evidence>
<keyword evidence="8" id="KW-0067">ATP-binding</keyword>
<feature type="region of interest" description="Disordered" evidence="9">
    <location>
        <begin position="152"/>
        <end position="175"/>
    </location>
</feature>
<dbReference type="Proteomes" id="UP000076837">
    <property type="component" value="Unassembled WGS sequence"/>
</dbReference>
<proteinExistence type="inferred from homology"/>
<dbReference type="InterPro" id="IPR037056">
    <property type="entry name" value="RNase_H1_N_sf"/>
</dbReference>
<dbReference type="EC" id="5.6.2.3" evidence="8"/>
<dbReference type="EMBL" id="JYNV01000290">
    <property type="protein sequence ID" value="KZM19880.1"/>
    <property type="molecule type" value="Genomic_DNA"/>
</dbReference>
<name>A0A162Y8S9_DIDRA</name>
<dbReference type="GO" id="GO:0043139">
    <property type="term" value="F:5'-3' DNA helicase activity"/>
    <property type="evidence" value="ECO:0007669"/>
    <property type="project" value="UniProtKB-EC"/>
</dbReference>
<accession>A0A162Y8S9</accession>
<evidence type="ECO:0000313" key="11">
    <source>
        <dbReference type="Proteomes" id="UP000076837"/>
    </source>
</evidence>
<dbReference type="SMART" id="SM00382">
    <property type="entry name" value="AAA"/>
    <property type="match status" value="1"/>
</dbReference>
<dbReference type="STRING" id="5454.A0A162Y8S9"/>
<evidence type="ECO:0000256" key="8">
    <source>
        <dbReference type="RuleBase" id="RU363044"/>
    </source>
</evidence>
<feature type="region of interest" description="Disordered" evidence="9">
    <location>
        <begin position="1"/>
        <end position="76"/>
    </location>
</feature>
<feature type="compositionally biased region" description="Polar residues" evidence="9">
    <location>
        <begin position="1"/>
        <end position="12"/>
    </location>
</feature>
<dbReference type="FunFam" id="3.40.970.10:FF:000001">
    <property type="entry name" value="Ribonuclease H1"/>
    <property type="match status" value="1"/>
</dbReference>
<keyword evidence="8" id="KW-0347">Helicase</keyword>
<keyword evidence="3" id="KW-0540">Nuclease</keyword>
<dbReference type="Pfam" id="PF05970">
    <property type="entry name" value="PIF1"/>
    <property type="match status" value="1"/>
</dbReference>
<keyword evidence="8" id="KW-0234">DNA repair</keyword>
<keyword evidence="5" id="KW-0255">Endonuclease</keyword>